<name>A0A2S3HJV9_9POAL</name>
<organism evidence="2">
    <name type="scientific">Panicum hallii</name>
    <dbReference type="NCBI Taxonomy" id="206008"/>
    <lineage>
        <taxon>Eukaryota</taxon>
        <taxon>Viridiplantae</taxon>
        <taxon>Streptophyta</taxon>
        <taxon>Embryophyta</taxon>
        <taxon>Tracheophyta</taxon>
        <taxon>Spermatophyta</taxon>
        <taxon>Magnoliopsida</taxon>
        <taxon>Liliopsida</taxon>
        <taxon>Poales</taxon>
        <taxon>Poaceae</taxon>
        <taxon>PACMAD clade</taxon>
        <taxon>Panicoideae</taxon>
        <taxon>Panicodae</taxon>
        <taxon>Paniceae</taxon>
        <taxon>Panicinae</taxon>
        <taxon>Panicum</taxon>
        <taxon>Panicum sect. Panicum</taxon>
    </lineage>
</organism>
<feature type="region of interest" description="Disordered" evidence="1">
    <location>
        <begin position="1"/>
        <end position="35"/>
    </location>
</feature>
<accession>A0A2S3HJV9</accession>
<evidence type="ECO:0000256" key="1">
    <source>
        <dbReference type="SAM" id="MobiDB-lite"/>
    </source>
</evidence>
<dbReference type="Gramene" id="PAN24679">
    <property type="protein sequence ID" value="PAN24679"/>
    <property type="gene ID" value="PAHAL_4G244200"/>
</dbReference>
<evidence type="ECO:0000313" key="2">
    <source>
        <dbReference type="EMBL" id="PAN24679.1"/>
    </source>
</evidence>
<dbReference type="AlphaFoldDB" id="A0A2S3HJV9"/>
<dbReference type="EMBL" id="CM008049">
    <property type="protein sequence ID" value="PAN24679.1"/>
    <property type="molecule type" value="Genomic_DNA"/>
</dbReference>
<protein>
    <submittedName>
        <fullName evidence="2">Uncharacterized protein</fullName>
    </submittedName>
</protein>
<reference evidence="2" key="1">
    <citation type="submission" date="2018-04" db="EMBL/GenBank/DDBJ databases">
        <title>WGS assembly of Panicum hallii.</title>
        <authorList>
            <person name="Lovell J."/>
            <person name="Jenkins J."/>
            <person name="Lowry D."/>
            <person name="Mamidi S."/>
            <person name="Sreedasyam A."/>
            <person name="Weng X."/>
            <person name="Barry K."/>
            <person name="Bonette J."/>
            <person name="Campitelli B."/>
            <person name="Daum C."/>
            <person name="Gordon S."/>
            <person name="Gould B."/>
            <person name="Lipzen A."/>
            <person name="Macqueen A."/>
            <person name="Palacio-Mejia J."/>
            <person name="Plott C."/>
            <person name="Shakirov E."/>
            <person name="Shu S."/>
            <person name="Yoshinaga Y."/>
            <person name="Zane M."/>
            <person name="Rokhsar D."/>
            <person name="Grimwood J."/>
            <person name="Schmutz J."/>
            <person name="Juenger T."/>
        </authorList>
    </citation>
    <scope>NUCLEOTIDE SEQUENCE [LARGE SCALE GENOMIC DNA]</scope>
    <source>
        <strain evidence="2">FIL2</strain>
    </source>
</reference>
<gene>
    <name evidence="2" type="ORF">PAHAL_4G244200</name>
</gene>
<proteinExistence type="predicted"/>
<dbReference type="Proteomes" id="UP000243499">
    <property type="component" value="Chromosome 4"/>
</dbReference>
<sequence>MLVSSIPSARISGFPRAHPHGGVGREAQIRPSSTASAFGIRRGIRGGWMRRLEARIQTGLRHPHLDFGEVFAVGREGLKA</sequence>